<evidence type="ECO:0000313" key="19">
    <source>
        <dbReference type="Proteomes" id="UP000229730"/>
    </source>
</evidence>
<evidence type="ECO:0000256" key="6">
    <source>
        <dbReference type="ARBA" id="ARBA00022729"/>
    </source>
</evidence>
<keyword evidence="19" id="KW-1185">Reference proteome</keyword>
<comment type="caution">
    <text evidence="18">The sequence shown here is derived from an EMBL/GenBank/DDBJ whole genome shotgun (WGS) entry which is preliminary data.</text>
</comment>
<proteinExistence type="inferred from homology"/>
<feature type="domain" description="TonB-dependent receptor plug" evidence="17">
    <location>
        <begin position="51"/>
        <end position="156"/>
    </location>
</feature>
<keyword evidence="9 14" id="KW-0798">TonB box</keyword>
<dbReference type="GO" id="GO:0006826">
    <property type="term" value="P:iron ion transport"/>
    <property type="evidence" value="ECO:0007669"/>
    <property type="project" value="UniProtKB-KW"/>
</dbReference>
<protein>
    <submittedName>
        <fullName evidence="18">TonB-dependent receptor</fullName>
    </submittedName>
</protein>
<dbReference type="Pfam" id="PF07715">
    <property type="entry name" value="Plug"/>
    <property type="match status" value="1"/>
</dbReference>
<dbReference type="InterPro" id="IPR000531">
    <property type="entry name" value="Beta-barrel_TonB"/>
</dbReference>
<gene>
    <name evidence="18" type="ORF">CRD36_13170</name>
</gene>
<evidence type="ECO:0000259" key="17">
    <source>
        <dbReference type="Pfam" id="PF07715"/>
    </source>
</evidence>
<reference evidence="18 19" key="1">
    <citation type="submission" date="2017-10" db="EMBL/GenBank/DDBJ databases">
        <title>Frigbacter circumglobatus gen. nov. sp. nov., isolated from sediment cultured in situ.</title>
        <authorList>
            <person name="Zhao Z."/>
        </authorList>
    </citation>
    <scope>NUCLEOTIDE SEQUENCE [LARGE SCALE GENOMIC DNA]</scope>
    <source>
        <strain evidence="18 19">ZYL</strain>
    </source>
</reference>
<evidence type="ECO:0000256" key="7">
    <source>
        <dbReference type="ARBA" id="ARBA00023004"/>
    </source>
</evidence>
<sequence>MYTFAHLRTTSALITLTLLSGATTSSVAFAEEEVMTLEEIVVTSQYREQSLKDVPISVAAIGGMDMRERSIEKMADLQFAVPNFTMAESGIGTNVFIRGAGSGNNQGFEQSVGIYVDGIHHGRAQQSRQPFMDMERVEVLRGPQSILFGKNSVAGALNIVTAKPTLEFEGSVRAGYEPSDNEKEFTGYVSGPISDKIRVRLAGRYHDLDGYMENQTLNRDEPQEEDWALRGTVVADLSDDLEMTFKLEHSRFDTLGRNIEIANELPSVIPSFGGLTYSQILVGVFGADASVLNNTRDDKRHSNGDFSNNKSTEAVMTLNYRMGEHTLTSITGYSNFNYDQNCDCDFTGADVFDLPMTEKYKQFSQEIRLVSPGGEKIDYILGAYFQTSDHDFTDQLRVTEDSVLINALNANPAFAPFGPIFAVNGLAGAGDLFKNTAVPRAAHVDADVYSGFAQLSYHMSDRLTLQLGGRLTHEKKSGAREMTVTNIDGTPLTGAQASLAPDFFGLAFELGASNIRGAELGAEVLPLLTSVYSGIYGPVAGPVVAAQVAGAFGAKASALGTHPVTGERSETKFSPDIKLQFDATDDAMLYASFSKGSKSGGFDFRANNKAASATMEDSFEFEDENATNYELGGKLKLADGAAELNFAAFYTQYKDLQVSIFDGTLGFNVGNAAKADIKGIEVDGRWQVAEGLVLSGSAAYNDFEFKDYPLGRCNFLQTPDSVINGQDFCDYSGETNQLVSEWQGTLGLDHNMYITDDLELRTNINMFYTSEYHASASLDPVLVQKGYAKINARVALANIAGGWEIAVLGQNLTDKRVLLFGGDAPLSGSSFGAKSTYNFIGRGRTFTLQAMMNF</sequence>
<evidence type="ECO:0000256" key="15">
    <source>
        <dbReference type="SAM" id="SignalP"/>
    </source>
</evidence>
<dbReference type="InParanoid" id="A0A2G4YP85"/>
<evidence type="ECO:0000313" key="18">
    <source>
        <dbReference type="EMBL" id="PHZ84142.1"/>
    </source>
</evidence>
<accession>A0A2G4YP85</accession>
<comment type="similarity">
    <text evidence="12 14">Belongs to the TonB-dependent receptor family.</text>
</comment>
<evidence type="ECO:0000256" key="4">
    <source>
        <dbReference type="ARBA" id="ARBA00022496"/>
    </source>
</evidence>
<evidence type="ECO:0000256" key="10">
    <source>
        <dbReference type="ARBA" id="ARBA00023136"/>
    </source>
</evidence>
<dbReference type="PROSITE" id="PS52016">
    <property type="entry name" value="TONB_DEPENDENT_REC_3"/>
    <property type="match status" value="1"/>
</dbReference>
<feature type="short sequence motif" description="TonB C-terminal box" evidence="13">
    <location>
        <begin position="837"/>
        <end position="854"/>
    </location>
</feature>
<keyword evidence="10 12" id="KW-0472">Membrane</keyword>
<dbReference type="InterPro" id="IPR010917">
    <property type="entry name" value="TonB_rcpt_CS"/>
</dbReference>
<dbReference type="PROSITE" id="PS01156">
    <property type="entry name" value="TONB_DEPENDENT_REC_2"/>
    <property type="match status" value="1"/>
</dbReference>
<dbReference type="PANTHER" id="PTHR32552:SF81">
    <property type="entry name" value="TONB-DEPENDENT OUTER MEMBRANE RECEPTOR"/>
    <property type="match status" value="1"/>
</dbReference>
<dbReference type="Gene3D" id="2.40.170.20">
    <property type="entry name" value="TonB-dependent receptor, beta-barrel domain"/>
    <property type="match status" value="2"/>
</dbReference>
<evidence type="ECO:0000256" key="8">
    <source>
        <dbReference type="ARBA" id="ARBA00023065"/>
    </source>
</evidence>
<organism evidence="18 19">
    <name type="scientific">Paremcibacter congregatus</name>
    <dbReference type="NCBI Taxonomy" id="2043170"/>
    <lineage>
        <taxon>Bacteria</taxon>
        <taxon>Pseudomonadati</taxon>
        <taxon>Pseudomonadota</taxon>
        <taxon>Alphaproteobacteria</taxon>
        <taxon>Emcibacterales</taxon>
        <taxon>Emcibacteraceae</taxon>
        <taxon>Paremcibacter</taxon>
    </lineage>
</organism>
<feature type="signal peptide" evidence="15">
    <location>
        <begin position="1"/>
        <end position="30"/>
    </location>
</feature>
<dbReference type="PANTHER" id="PTHR32552">
    <property type="entry name" value="FERRICHROME IRON RECEPTOR-RELATED"/>
    <property type="match status" value="1"/>
</dbReference>
<keyword evidence="4" id="KW-0410">Iron transport</keyword>
<feature type="domain" description="TonB-dependent receptor-like beta-barrel" evidence="16">
    <location>
        <begin position="293"/>
        <end position="811"/>
    </location>
</feature>
<keyword evidence="6 15" id="KW-0732">Signal</keyword>
<keyword evidence="11 12" id="KW-0998">Cell outer membrane</keyword>
<dbReference type="Proteomes" id="UP000229730">
    <property type="component" value="Unassembled WGS sequence"/>
</dbReference>
<dbReference type="Pfam" id="PF00593">
    <property type="entry name" value="TonB_dep_Rec_b-barrel"/>
    <property type="match status" value="1"/>
</dbReference>
<keyword evidence="3 12" id="KW-1134">Transmembrane beta strand</keyword>
<keyword evidence="2 12" id="KW-0813">Transport</keyword>
<evidence type="ECO:0000256" key="2">
    <source>
        <dbReference type="ARBA" id="ARBA00022448"/>
    </source>
</evidence>
<evidence type="ECO:0000259" key="16">
    <source>
        <dbReference type="Pfam" id="PF00593"/>
    </source>
</evidence>
<dbReference type="GO" id="GO:0009279">
    <property type="term" value="C:cell outer membrane"/>
    <property type="evidence" value="ECO:0007669"/>
    <property type="project" value="UniProtKB-SubCell"/>
</dbReference>
<dbReference type="SUPFAM" id="SSF56935">
    <property type="entry name" value="Porins"/>
    <property type="match status" value="1"/>
</dbReference>
<evidence type="ECO:0000256" key="5">
    <source>
        <dbReference type="ARBA" id="ARBA00022692"/>
    </source>
</evidence>
<comment type="subcellular location">
    <subcellularLocation>
        <location evidence="1 12">Cell outer membrane</location>
        <topology evidence="1 12">Multi-pass membrane protein</topology>
    </subcellularLocation>
</comment>
<keyword evidence="7" id="KW-0408">Iron</keyword>
<dbReference type="InterPro" id="IPR039426">
    <property type="entry name" value="TonB-dep_rcpt-like"/>
</dbReference>
<dbReference type="AlphaFoldDB" id="A0A2G4YP85"/>
<dbReference type="InterPro" id="IPR036942">
    <property type="entry name" value="Beta-barrel_TonB_sf"/>
</dbReference>
<dbReference type="InterPro" id="IPR012910">
    <property type="entry name" value="Plug_dom"/>
</dbReference>
<evidence type="ECO:0000256" key="1">
    <source>
        <dbReference type="ARBA" id="ARBA00004571"/>
    </source>
</evidence>
<evidence type="ECO:0000256" key="9">
    <source>
        <dbReference type="ARBA" id="ARBA00023077"/>
    </source>
</evidence>
<evidence type="ECO:0000256" key="14">
    <source>
        <dbReference type="RuleBase" id="RU003357"/>
    </source>
</evidence>
<dbReference type="RefSeq" id="WP_099474007.1">
    <property type="nucleotide sequence ID" value="NZ_CP041025.1"/>
</dbReference>
<name>A0A2G4YP85_9PROT</name>
<evidence type="ECO:0000256" key="3">
    <source>
        <dbReference type="ARBA" id="ARBA00022452"/>
    </source>
</evidence>
<feature type="chain" id="PRO_5013761041" evidence="15">
    <location>
        <begin position="31"/>
        <end position="854"/>
    </location>
</feature>
<keyword evidence="5 12" id="KW-0812">Transmembrane</keyword>
<keyword evidence="18" id="KW-0675">Receptor</keyword>
<evidence type="ECO:0000256" key="13">
    <source>
        <dbReference type="PROSITE-ProRule" id="PRU10144"/>
    </source>
</evidence>
<keyword evidence="8" id="KW-0406">Ion transport</keyword>
<evidence type="ECO:0000256" key="12">
    <source>
        <dbReference type="PROSITE-ProRule" id="PRU01360"/>
    </source>
</evidence>
<evidence type="ECO:0000256" key="11">
    <source>
        <dbReference type="ARBA" id="ARBA00023237"/>
    </source>
</evidence>
<dbReference type="OrthoDB" id="7223550at2"/>
<dbReference type="EMBL" id="PDEM01000025">
    <property type="protein sequence ID" value="PHZ84142.1"/>
    <property type="molecule type" value="Genomic_DNA"/>
</dbReference>